<keyword evidence="2" id="KW-0645">Protease</keyword>
<keyword evidence="4" id="KW-0788">Thiol protease</keyword>
<keyword evidence="3" id="KW-0378">Hydrolase</keyword>
<dbReference type="GO" id="GO:0008234">
    <property type="term" value="F:cysteine-type peptidase activity"/>
    <property type="evidence" value="ECO:0007669"/>
    <property type="project" value="UniProtKB-KW"/>
</dbReference>
<evidence type="ECO:0000256" key="1">
    <source>
        <dbReference type="ARBA" id="ARBA00007074"/>
    </source>
</evidence>
<dbReference type="PROSITE" id="PS51935">
    <property type="entry name" value="NLPC_P60"/>
    <property type="match status" value="1"/>
</dbReference>
<dbReference type="InterPro" id="IPR051202">
    <property type="entry name" value="Peptidase_C40"/>
</dbReference>
<dbReference type="Gene3D" id="3.90.1720.10">
    <property type="entry name" value="endopeptidase domain like (from Nostoc punctiforme)"/>
    <property type="match status" value="1"/>
</dbReference>
<evidence type="ECO:0000256" key="4">
    <source>
        <dbReference type="ARBA" id="ARBA00022807"/>
    </source>
</evidence>
<dbReference type="Proteomes" id="UP000177276">
    <property type="component" value="Unassembled WGS sequence"/>
</dbReference>
<organism evidence="6 7">
    <name type="scientific">Candidatus Zambryskibacteria bacterium RIFCSPLOWO2_12_FULL_39_16</name>
    <dbReference type="NCBI Taxonomy" id="1802775"/>
    <lineage>
        <taxon>Bacteria</taxon>
        <taxon>Candidatus Zambryskiibacteriota</taxon>
    </lineage>
</organism>
<proteinExistence type="inferred from homology"/>
<evidence type="ECO:0000256" key="3">
    <source>
        <dbReference type="ARBA" id="ARBA00022801"/>
    </source>
</evidence>
<evidence type="ECO:0000256" key="2">
    <source>
        <dbReference type="ARBA" id="ARBA00022670"/>
    </source>
</evidence>
<sequence>MQGFQYKIGFYAGEFNKISGKEFGESEIENLLSKNGFEYKKVIVEEALRESIPICMNAVYKNPSAMRIDAPKAFSCSSLISYLYTEAGVWMPSFSVDKYIFGAYVPKEDLKFGDLVFSNTGNGKIWYQTVEWMNGTKVPEGVDHVGMYLGENKIMHATKKYGGVLVESLDDFEKTSKIVGWRRVADIKEERYVVNIPDNKTSLRKKEDLIGYILNTLGVDK</sequence>
<dbReference type="AlphaFoldDB" id="A0A1G2UR25"/>
<accession>A0A1G2UR25</accession>
<reference evidence="6 7" key="1">
    <citation type="journal article" date="2016" name="Nat. Commun.">
        <title>Thousands of microbial genomes shed light on interconnected biogeochemical processes in an aquifer system.</title>
        <authorList>
            <person name="Anantharaman K."/>
            <person name="Brown C.T."/>
            <person name="Hug L.A."/>
            <person name="Sharon I."/>
            <person name="Castelle C.J."/>
            <person name="Probst A.J."/>
            <person name="Thomas B.C."/>
            <person name="Singh A."/>
            <person name="Wilkins M.J."/>
            <person name="Karaoz U."/>
            <person name="Brodie E.L."/>
            <person name="Williams K.H."/>
            <person name="Hubbard S.S."/>
            <person name="Banfield J.F."/>
        </authorList>
    </citation>
    <scope>NUCLEOTIDE SEQUENCE [LARGE SCALE GENOMIC DNA]</scope>
</reference>
<feature type="domain" description="NlpC/P60" evidence="5">
    <location>
        <begin position="46"/>
        <end position="193"/>
    </location>
</feature>
<dbReference type="Pfam" id="PF00877">
    <property type="entry name" value="NLPC_P60"/>
    <property type="match status" value="1"/>
</dbReference>
<evidence type="ECO:0000259" key="5">
    <source>
        <dbReference type="PROSITE" id="PS51935"/>
    </source>
</evidence>
<dbReference type="GO" id="GO:0006508">
    <property type="term" value="P:proteolysis"/>
    <property type="evidence" value="ECO:0007669"/>
    <property type="project" value="UniProtKB-KW"/>
</dbReference>
<comment type="caution">
    <text evidence="6">The sequence shown here is derived from an EMBL/GenBank/DDBJ whole genome shotgun (WGS) entry which is preliminary data.</text>
</comment>
<comment type="similarity">
    <text evidence="1">Belongs to the peptidase C40 family.</text>
</comment>
<dbReference type="SUPFAM" id="SSF54001">
    <property type="entry name" value="Cysteine proteinases"/>
    <property type="match status" value="1"/>
</dbReference>
<dbReference type="EMBL" id="MHWS01000021">
    <property type="protein sequence ID" value="OHB11845.1"/>
    <property type="molecule type" value="Genomic_DNA"/>
</dbReference>
<dbReference type="PANTHER" id="PTHR47053">
    <property type="entry name" value="MUREIN DD-ENDOPEPTIDASE MEPH-RELATED"/>
    <property type="match status" value="1"/>
</dbReference>
<gene>
    <name evidence="6" type="ORF">A3G46_01125</name>
</gene>
<protein>
    <recommendedName>
        <fullName evidence="5">NlpC/P60 domain-containing protein</fullName>
    </recommendedName>
</protein>
<evidence type="ECO:0000313" key="6">
    <source>
        <dbReference type="EMBL" id="OHB11845.1"/>
    </source>
</evidence>
<dbReference type="InterPro" id="IPR000064">
    <property type="entry name" value="NLP_P60_dom"/>
</dbReference>
<dbReference type="PANTHER" id="PTHR47053:SF1">
    <property type="entry name" value="MUREIN DD-ENDOPEPTIDASE MEPH-RELATED"/>
    <property type="match status" value="1"/>
</dbReference>
<evidence type="ECO:0000313" key="7">
    <source>
        <dbReference type="Proteomes" id="UP000177276"/>
    </source>
</evidence>
<name>A0A1G2UR25_9BACT</name>
<dbReference type="InterPro" id="IPR038765">
    <property type="entry name" value="Papain-like_cys_pep_sf"/>
</dbReference>